<sequence length="106" mass="12299">MLPKSMYCQLYDSDLCIANNLCIVNSLYTANNLWFLCNGAVSNFTFVRCHYERPTLMFIVSSYLLHTETVSAIRMNNFFCLSVALFVGSDNNYHCSKCFQKWMFSL</sequence>
<organism evidence="1">
    <name type="scientific">Mesocestoides corti</name>
    <name type="common">Flatworm</name>
    <dbReference type="NCBI Taxonomy" id="53468"/>
    <lineage>
        <taxon>Eukaryota</taxon>
        <taxon>Metazoa</taxon>
        <taxon>Spiralia</taxon>
        <taxon>Lophotrochozoa</taxon>
        <taxon>Platyhelminthes</taxon>
        <taxon>Cestoda</taxon>
        <taxon>Eucestoda</taxon>
        <taxon>Cyclophyllidea</taxon>
        <taxon>Mesocestoididae</taxon>
        <taxon>Mesocestoides</taxon>
    </lineage>
</organism>
<name>A0A5K3FZ19_MESCO</name>
<dbReference type="AlphaFoldDB" id="A0A5K3FZ19"/>
<protein>
    <submittedName>
        <fullName evidence="1">Ovule protein</fullName>
    </submittedName>
</protein>
<evidence type="ECO:0000313" key="1">
    <source>
        <dbReference type="WBParaSite" id="MCU_011985-RA"/>
    </source>
</evidence>
<proteinExistence type="predicted"/>
<dbReference type="WBParaSite" id="MCU_011985-RA">
    <property type="protein sequence ID" value="MCU_011985-RA"/>
    <property type="gene ID" value="MCU_011985"/>
</dbReference>
<accession>A0A5K3FZ19</accession>
<reference evidence="1" key="1">
    <citation type="submission" date="2019-11" db="UniProtKB">
        <authorList>
            <consortium name="WormBaseParasite"/>
        </authorList>
    </citation>
    <scope>IDENTIFICATION</scope>
</reference>